<dbReference type="GO" id="GO:0007165">
    <property type="term" value="P:signal transduction"/>
    <property type="evidence" value="ECO:0007669"/>
    <property type="project" value="InterPro"/>
</dbReference>
<dbReference type="PANTHER" id="PTHR22617">
    <property type="entry name" value="CHEMOTAXIS SENSOR HISTIDINE KINASE-RELATED"/>
    <property type="match status" value="1"/>
</dbReference>
<dbReference type="HOGENOM" id="CLU_040928_0_0_7"/>
<dbReference type="GO" id="GO:0005829">
    <property type="term" value="C:cytosol"/>
    <property type="evidence" value="ECO:0007669"/>
    <property type="project" value="TreeGrafter"/>
</dbReference>
<gene>
    <name evidence="2" type="ordered locus">UWK_00950</name>
</gene>
<feature type="domain" description="CheW-like" evidence="1">
    <location>
        <begin position="3"/>
        <end position="149"/>
    </location>
</feature>
<evidence type="ECO:0000313" key="2">
    <source>
        <dbReference type="EMBL" id="AGF77524.1"/>
    </source>
</evidence>
<dbReference type="Pfam" id="PF01584">
    <property type="entry name" value="CheW"/>
    <property type="match status" value="3"/>
</dbReference>
<dbReference type="PROSITE" id="PS50851">
    <property type="entry name" value="CHEW"/>
    <property type="match status" value="3"/>
</dbReference>
<name>M1NCQ8_DESSD</name>
<proteinExistence type="predicted"/>
<keyword evidence="3" id="KW-1185">Reference proteome</keyword>
<dbReference type="SUPFAM" id="SSF50341">
    <property type="entry name" value="CheW-like"/>
    <property type="match status" value="3"/>
</dbReference>
<dbReference type="eggNOG" id="COG0835">
    <property type="taxonomic scope" value="Bacteria"/>
</dbReference>
<accession>M1NCQ8</accession>
<dbReference type="GO" id="GO:0006935">
    <property type="term" value="P:chemotaxis"/>
    <property type="evidence" value="ECO:0007669"/>
    <property type="project" value="InterPro"/>
</dbReference>
<dbReference type="STRING" id="1167006.UWK_00950"/>
<dbReference type="Gene3D" id="2.30.30.40">
    <property type="entry name" value="SH3 Domains"/>
    <property type="match status" value="2"/>
</dbReference>
<dbReference type="CDD" id="cd00588">
    <property type="entry name" value="CheW_like"/>
    <property type="match status" value="1"/>
</dbReference>
<feature type="domain" description="CheW-like" evidence="1">
    <location>
        <begin position="169"/>
        <end position="306"/>
    </location>
</feature>
<evidence type="ECO:0000313" key="3">
    <source>
        <dbReference type="Proteomes" id="UP000011721"/>
    </source>
</evidence>
<dbReference type="Gene3D" id="2.40.50.180">
    <property type="entry name" value="CheA-289, Domain 4"/>
    <property type="match status" value="3"/>
</dbReference>
<dbReference type="Proteomes" id="UP000011721">
    <property type="component" value="Chromosome"/>
</dbReference>
<dbReference type="InterPro" id="IPR039315">
    <property type="entry name" value="CheW"/>
</dbReference>
<dbReference type="AlphaFoldDB" id="M1NCQ8"/>
<sequence length="498" mass="55782">MAEQLFASFILDRDSGLEIAIAAESVTEATSLTEKIQPLPASVPFLEGIMHLRDAVIPVLNLKKRMCLEGASKYDKDAKIAVVLLANQKFGLLFDDIKEVLRVDDSLLLPIQPALQSEDYIISDLITLRDQHRTLEVLDLKRLFQDPTLLTDGIDSSSAIPQSTKTRTYSRYVIFSSEGREYGVPVENSRELTFITEIDDMFKTDCLEGALQLRGRTIPVMNASALLNGGTAVKAGELSRILVMTTDALNFGMIIDQIVEILTVCNEEILQMPSGENQSVSGIYEPTTGRNIILLDVANLVTSQMELLKSMARIKSGDNDNDVETLTVAESRHLITENCYLIFSIEKHFAIELKDVQEIIEHDILMPIPGARGFDSRVLNLRGQVIPVVDLRHFYDYPEQEAAETSSRLIICRDGKRLVALQVDSIVTIYKQEEFHPTPSLKPQLQPKKDTLDRLIEFIGDLGVTEHVLVINTHNLINNYLHQNITTENPISNHQETN</sequence>
<dbReference type="PANTHER" id="PTHR22617:SF23">
    <property type="entry name" value="CHEMOTAXIS PROTEIN CHEW"/>
    <property type="match status" value="1"/>
</dbReference>
<dbReference type="SMART" id="SM00260">
    <property type="entry name" value="CheW"/>
    <property type="match status" value="3"/>
</dbReference>
<dbReference type="InterPro" id="IPR036061">
    <property type="entry name" value="CheW-like_dom_sf"/>
</dbReference>
<dbReference type="RefSeq" id="WP_015403220.1">
    <property type="nucleotide sequence ID" value="NC_020304.1"/>
</dbReference>
<reference evidence="3" key="1">
    <citation type="journal article" date="2013" name="Stand. Genomic Sci.">
        <title>Complete genome sequence of Desulfocapsa sulfexigens, a marine deltaproteobacterium specialized in disproportionating inorganic sulfur compounds.</title>
        <authorList>
            <person name="Finster K.W."/>
            <person name="Kjeldsen K.U."/>
            <person name="Kube M."/>
            <person name="Reinhardt R."/>
            <person name="Mussmann M."/>
            <person name="Amann R."/>
            <person name="Schreiber L."/>
        </authorList>
    </citation>
    <scope>NUCLEOTIDE SEQUENCE [LARGE SCALE GENOMIC DNA]</scope>
    <source>
        <strain evidence="3">DSM 10523 / SB164P1</strain>
    </source>
</reference>
<dbReference type="OrthoDB" id="9790406at2"/>
<evidence type="ECO:0000259" key="1">
    <source>
        <dbReference type="PROSITE" id="PS50851"/>
    </source>
</evidence>
<feature type="domain" description="CheW-like" evidence="1">
    <location>
        <begin position="335"/>
        <end position="482"/>
    </location>
</feature>
<dbReference type="KEGG" id="dsf:UWK_00950"/>
<organism evidence="2 3">
    <name type="scientific">Desulfocapsa sulfexigens (strain DSM 10523 / SB164P1)</name>
    <dbReference type="NCBI Taxonomy" id="1167006"/>
    <lineage>
        <taxon>Bacteria</taxon>
        <taxon>Pseudomonadati</taxon>
        <taxon>Thermodesulfobacteriota</taxon>
        <taxon>Desulfobulbia</taxon>
        <taxon>Desulfobulbales</taxon>
        <taxon>Desulfocapsaceae</taxon>
        <taxon>Desulfocapsa</taxon>
    </lineage>
</organism>
<dbReference type="InterPro" id="IPR002545">
    <property type="entry name" value="CheW-lke_dom"/>
</dbReference>
<dbReference type="EMBL" id="CP003985">
    <property type="protein sequence ID" value="AGF77524.1"/>
    <property type="molecule type" value="Genomic_DNA"/>
</dbReference>
<protein>
    <submittedName>
        <fullName evidence="2">Chemotaxis signal transduction protein</fullName>
    </submittedName>
</protein>